<dbReference type="GO" id="GO:0010181">
    <property type="term" value="F:FMN binding"/>
    <property type="evidence" value="ECO:0007669"/>
    <property type="project" value="InterPro"/>
</dbReference>
<evidence type="ECO:0000313" key="1">
    <source>
        <dbReference type="EMBL" id="PMC58709.1"/>
    </source>
</evidence>
<dbReference type="RefSeq" id="WP_092083739.1">
    <property type="nucleotide sequence ID" value="NZ_FNEL01000001.1"/>
</dbReference>
<keyword evidence="2" id="KW-1185">Reference proteome</keyword>
<name>A0A1G8IJZ4_9LACT</name>
<gene>
    <name evidence="1" type="primary">nrdI</name>
    <name evidence="1" type="ORF">CJ205_02690</name>
</gene>
<dbReference type="Proteomes" id="UP000235682">
    <property type="component" value="Unassembled WGS sequence"/>
</dbReference>
<dbReference type="NCBIfam" id="TIGR00333">
    <property type="entry name" value="nrdI"/>
    <property type="match status" value="1"/>
</dbReference>
<proteinExistence type="predicted"/>
<protein>
    <submittedName>
        <fullName evidence="1">Class Ib ribonucleoside-diphosphate reductase assembly flavoprotein NrdI</fullName>
    </submittedName>
</protein>
<evidence type="ECO:0000313" key="2">
    <source>
        <dbReference type="Proteomes" id="UP000235682"/>
    </source>
</evidence>
<dbReference type="AlphaFoldDB" id="A0A1G8IJZ4"/>
<dbReference type="SUPFAM" id="SSF52218">
    <property type="entry name" value="Flavoproteins"/>
    <property type="match status" value="1"/>
</dbReference>
<dbReference type="PANTHER" id="PTHR37297:SF1">
    <property type="entry name" value="PROTEIN NRDI"/>
    <property type="match status" value="1"/>
</dbReference>
<organism evidence="1 2">
    <name type="scientific">Dolosicoccus paucivorans</name>
    <dbReference type="NCBI Taxonomy" id="84521"/>
    <lineage>
        <taxon>Bacteria</taxon>
        <taxon>Bacillati</taxon>
        <taxon>Bacillota</taxon>
        <taxon>Bacilli</taxon>
        <taxon>Lactobacillales</taxon>
        <taxon>Aerococcaceae</taxon>
        <taxon>Dolosicoccus</taxon>
    </lineage>
</organism>
<dbReference type="InterPro" id="IPR029039">
    <property type="entry name" value="Flavoprotein-like_sf"/>
</dbReference>
<dbReference type="InterPro" id="IPR004465">
    <property type="entry name" value="RNR_NrdI"/>
</dbReference>
<dbReference type="Pfam" id="PF07972">
    <property type="entry name" value="Flavodoxin_NdrI"/>
    <property type="match status" value="1"/>
</dbReference>
<dbReference type="Gene3D" id="3.40.50.360">
    <property type="match status" value="1"/>
</dbReference>
<reference evidence="1 2" key="1">
    <citation type="submission" date="2017-09" db="EMBL/GenBank/DDBJ databases">
        <title>Bacterial strain isolated from the female urinary microbiota.</title>
        <authorList>
            <person name="Thomas-White K."/>
            <person name="Kumar N."/>
            <person name="Forster S."/>
            <person name="Putonti C."/>
            <person name="Lawley T."/>
            <person name="Wolfe A.J."/>
        </authorList>
    </citation>
    <scope>NUCLEOTIDE SEQUENCE [LARGE SCALE GENOMIC DNA]</scope>
    <source>
        <strain evidence="1 2">UMB0852</strain>
    </source>
</reference>
<dbReference type="EMBL" id="PNHE01000007">
    <property type="protein sequence ID" value="PMC58709.1"/>
    <property type="molecule type" value="Genomic_DNA"/>
</dbReference>
<dbReference type="STRING" id="84521.SAMN04487994_100151"/>
<sequence>MLVVYMTMTGQTRRFVNKLDLPSLEITQENMYTEINKPFIIIVPTYQGEATDIMYDLLETGNNAAYFKGVAGGGNLNFGTLFCYTAKDIARDFNVPLLHMFEFQGNDKDVKIIKEKVQEIGSTSIEK</sequence>
<accession>A0A1G8IJZ4</accession>
<dbReference type="OrthoDB" id="350535at2"/>
<dbReference type="PIRSF" id="PIRSF005087">
    <property type="entry name" value="NrdI"/>
    <property type="match status" value="1"/>
</dbReference>
<comment type="caution">
    <text evidence="1">The sequence shown here is derived from an EMBL/GenBank/DDBJ whole genome shotgun (WGS) entry which is preliminary data.</text>
</comment>
<dbReference type="PANTHER" id="PTHR37297">
    <property type="entry name" value="PROTEIN NRDI"/>
    <property type="match status" value="1"/>
</dbReference>